<keyword evidence="6 9" id="KW-0285">Flavoprotein</keyword>
<keyword evidence="11" id="KW-1185">Reference proteome</keyword>
<evidence type="ECO:0000256" key="1">
    <source>
        <dbReference type="ARBA" id="ARBA00001139"/>
    </source>
</evidence>
<dbReference type="PANTHER" id="PTHR43104">
    <property type="entry name" value="L-2-HYDROXYGLUTARATE DEHYDROGENASE, MITOCHONDRIAL"/>
    <property type="match status" value="1"/>
</dbReference>
<dbReference type="NCBIfam" id="NF003611">
    <property type="entry name" value="PRK05257.3-2"/>
    <property type="match status" value="1"/>
</dbReference>
<evidence type="ECO:0000313" key="11">
    <source>
        <dbReference type="Proteomes" id="UP000186953"/>
    </source>
</evidence>
<dbReference type="GO" id="GO:0047545">
    <property type="term" value="F:(S)-2-hydroxyglutarate dehydrogenase activity"/>
    <property type="evidence" value="ECO:0007669"/>
    <property type="project" value="TreeGrafter"/>
</dbReference>
<dbReference type="Pfam" id="PF06039">
    <property type="entry name" value="Mqo"/>
    <property type="match status" value="1"/>
</dbReference>
<dbReference type="OrthoDB" id="9763983at2"/>
<evidence type="ECO:0000256" key="9">
    <source>
        <dbReference type="HAMAP-Rule" id="MF_00212"/>
    </source>
</evidence>
<dbReference type="GO" id="GO:0008924">
    <property type="term" value="F:L-malate dehydrogenase (quinone) activity"/>
    <property type="evidence" value="ECO:0007669"/>
    <property type="project" value="UniProtKB-UniRule"/>
</dbReference>
<proteinExistence type="inferred from homology"/>
<protein>
    <recommendedName>
        <fullName evidence="9">Probable malate:quinone oxidoreductase</fullName>
        <ecNumber evidence="9">1.1.5.4</ecNumber>
    </recommendedName>
    <alternativeName>
        <fullName evidence="9">MQO</fullName>
    </alternativeName>
    <alternativeName>
        <fullName evidence="9">Malate dehydrogenase [quinone]</fullName>
    </alternativeName>
</protein>
<dbReference type="NCBIfam" id="NF003606">
    <property type="entry name" value="PRK05257.2-1"/>
    <property type="match status" value="1"/>
</dbReference>
<evidence type="ECO:0000256" key="5">
    <source>
        <dbReference type="ARBA" id="ARBA00022532"/>
    </source>
</evidence>
<dbReference type="Gene3D" id="3.50.50.60">
    <property type="entry name" value="FAD/NAD(P)-binding domain"/>
    <property type="match status" value="2"/>
</dbReference>
<keyword evidence="8 9" id="KW-0560">Oxidoreductase</keyword>
<keyword evidence="5 9" id="KW-0816">Tricarboxylic acid cycle</keyword>
<sequence length="491" mass="55752">MELKKEYDLICVGAGIMSATLALLVKQLKPDLKVLIVERLDKVAQESSAAWNNAGTGHSALCELNYAPENEDGTIEIKKAIDICTQFETSKQYWSYLVEEGLIKDPRSFITPVPHHSWVKGKDNANYLQNRYKAFKEHFMFDSIEFTTEIAKMKEWFPLMMHGRTEDEVMAASRIDRGTEMNYGSLTAQLFDILEKEYDTKVLFNTEVEDVDPDQDEEWLVKMENLKTGKKSTVDAEHVFIGAGGGSLLLLQKVEIEEKDGYGGFPVSGEWLVCKNKDIIDQHNAKVYSKAGMGDPPMSVPHLDTRYINGKRELLFGPFAGFSPKFLKEGSYLDLFKSINFNNIPAMWGVFWHNLPLTKYLIEQVAMSFDDRMKSLREFVKDAKNEDWEIVVAGQRVQTIKKDDFEGGSLEFGTQVVSSEDGRITCLLGASPGASTSVRIMLDVLDKIYPELITSKTGKTQLNKMVPFYKKKITKNMFDTELKRVTRILEL</sequence>
<dbReference type="EC" id="1.1.5.4" evidence="9"/>
<dbReference type="GO" id="GO:0006099">
    <property type="term" value="P:tricarboxylic acid cycle"/>
    <property type="evidence" value="ECO:0007669"/>
    <property type="project" value="UniProtKB-UniRule"/>
</dbReference>
<dbReference type="Proteomes" id="UP000186953">
    <property type="component" value="Unassembled WGS sequence"/>
</dbReference>
<dbReference type="PANTHER" id="PTHR43104:SF2">
    <property type="entry name" value="L-2-HYDROXYGLUTARATE DEHYDROGENASE, MITOCHONDRIAL"/>
    <property type="match status" value="1"/>
</dbReference>
<dbReference type="AlphaFoldDB" id="A0A1N7A1R5"/>
<dbReference type="NCBIfam" id="TIGR01320">
    <property type="entry name" value="mal_quin_oxido"/>
    <property type="match status" value="1"/>
</dbReference>
<organism evidence="10 11">
    <name type="scientific">Maribacter ulvicola</name>
    <dbReference type="NCBI Taxonomy" id="228959"/>
    <lineage>
        <taxon>Bacteria</taxon>
        <taxon>Pseudomonadati</taxon>
        <taxon>Bacteroidota</taxon>
        <taxon>Flavobacteriia</taxon>
        <taxon>Flavobacteriales</taxon>
        <taxon>Flavobacteriaceae</taxon>
        <taxon>Maribacter</taxon>
    </lineage>
</organism>
<gene>
    <name evidence="9" type="primary">mqo</name>
    <name evidence="10" type="ORF">SAMN05421797_11070</name>
</gene>
<evidence type="ECO:0000256" key="4">
    <source>
        <dbReference type="ARBA" id="ARBA00006389"/>
    </source>
</evidence>
<keyword evidence="7 9" id="KW-0274">FAD</keyword>
<dbReference type="STRING" id="228959.SAMN05421797_11070"/>
<dbReference type="EMBL" id="FTMA01000010">
    <property type="protein sequence ID" value="SIR33070.1"/>
    <property type="molecule type" value="Genomic_DNA"/>
</dbReference>
<evidence type="ECO:0000256" key="3">
    <source>
        <dbReference type="ARBA" id="ARBA00005012"/>
    </source>
</evidence>
<comment type="catalytic activity">
    <reaction evidence="1 9">
        <text>(S)-malate + a quinone = a quinol + oxaloacetate</text>
        <dbReference type="Rhea" id="RHEA:46012"/>
        <dbReference type="ChEBI" id="CHEBI:15589"/>
        <dbReference type="ChEBI" id="CHEBI:16452"/>
        <dbReference type="ChEBI" id="CHEBI:24646"/>
        <dbReference type="ChEBI" id="CHEBI:132124"/>
        <dbReference type="EC" id="1.1.5.4"/>
    </reaction>
</comment>
<reference evidence="11" key="1">
    <citation type="submission" date="2017-01" db="EMBL/GenBank/DDBJ databases">
        <authorList>
            <person name="Varghese N."/>
            <person name="Submissions S."/>
        </authorList>
    </citation>
    <scope>NUCLEOTIDE SEQUENCE [LARGE SCALE GENOMIC DNA]</scope>
    <source>
        <strain evidence="11">DSM 15366</strain>
    </source>
</reference>
<accession>A0A1N7A1R5</accession>
<evidence type="ECO:0000256" key="7">
    <source>
        <dbReference type="ARBA" id="ARBA00022827"/>
    </source>
</evidence>
<name>A0A1N7A1R5_9FLAO</name>
<dbReference type="UniPathway" id="UPA00223">
    <property type="reaction ID" value="UER01008"/>
</dbReference>
<dbReference type="RefSeq" id="WP_076550934.1">
    <property type="nucleotide sequence ID" value="NZ_FTMA01000010.1"/>
</dbReference>
<evidence type="ECO:0000313" key="10">
    <source>
        <dbReference type="EMBL" id="SIR33070.1"/>
    </source>
</evidence>
<dbReference type="InterPro" id="IPR006231">
    <property type="entry name" value="MQO"/>
</dbReference>
<evidence type="ECO:0000256" key="8">
    <source>
        <dbReference type="ARBA" id="ARBA00023002"/>
    </source>
</evidence>
<comment type="similarity">
    <text evidence="4 9">Belongs to the MQO family.</text>
</comment>
<dbReference type="NCBIfam" id="NF009875">
    <property type="entry name" value="PRK13339.1"/>
    <property type="match status" value="1"/>
</dbReference>
<comment type="cofactor">
    <cofactor evidence="2 9">
        <name>FAD</name>
        <dbReference type="ChEBI" id="CHEBI:57692"/>
    </cofactor>
</comment>
<dbReference type="InterPro" id="IPR036188">
    <property type="entry name" value="FAD/NAD-bd_sf"/>
</dbReference>
<evidence type="ECO:0000256" key="2">
    <source>
        <dbReference type="ARBA" id="ARBA00001974"/>
    </source>
</evidence>
<dbReference type="HAMAP" id="MF_00212">
    <property type="entry name" value="MQO"/>
    <property type="match status" value="1"/>
</dbReference>
<comment type="pathway">
    <text evidence="3 9">Carbohydrate metabolism; tricarboxylic acid cycle; oxaloacetate from (S)-malate (quinone route): step 1/1.</text>
</comment>
<dbReference type="SUPFAM" id="SSF51905">
    <property type="entry name" value="FAD/NAD(P)-binding domain"/>
    <property type="match status" value="1"/>
</dbReference>
<evidence type="ECO:0000256" key="6">
    <source>
        <dbReference type="ARBA" id="ARBA00022630"/>
    </source>
</evidence>